<dbReference type="InterPro" id="IPR006944">
    <property type="entry name" value="Phage/GTA_portal"/>
</dbReference>
<organism evidence="2">
    <name type="scientific">viral metagenome</name>
    <dbReference type="NCBI Taxonomy" id="1070528"/>
    <lineage>
        <taxon>unclassified sequences</taxon>
        <taxon>metagenomes</taxon>
        <taxon>organismal metagenomes</taxon>
    </lineage>
</organism>
<dbReference type="AlphaFoldDB" id="A0A6M3IJB7"/>
<feature type="region of interest" description="Disordered" evidence="1">
    <location>
        <begin position="487"/>
        <end position="524"/>
    </location>
</feature>
<proteinExistence type="predicted"/>
<sequence>MLLSDVIESDNGRVIQLKTPKRVIQDKIDAEIMKATIAPPMSDLLNRGRSGGYPHYLFSFNNPNVDRAWTNEILYRTVSWEYACVNFIANSAHNAGYSVVPVKKRAEKKVSTHVQKFVDDLADFFERANEEQSFSEIYKQIHIDLGANGKAYLIVKYLENRPPFKTPIAIYRADYRTIRPIRFHTLAAYFGLPEEYYKGMKNSLIAWVQEVIDSNGIETFLEPMGHTQNSISAMQRNVQLPPWLVYGSNVTYFHPEEVIEIKLDANGTSPLESLEYSLAAEISAQQYTYSYFRNSTKPGIILTMEKGTKEQAMVSKQWMQNEFTSPETSYNPMLLLGGIKLVRDSASTQHVQYLDIRKFGIVEVCAANGVDPSIISGEGSASEKEEAKRTCEENTVTPRSKLIFDKITRHFEKVFPAMRGRFKFIPGVKGRSSLHLLNIAQKMVMCGASVNETRALIGLPEMNEEIYNKPQVAVNIMPAELVPEMVKNKSKAVGPTPVKDNNPAGQPGKNAPQGGRGGVYNEQR</sequence>
<protein>
    <submittedName>
        <fullName evidence="2">Putative portal protein</fullName>
    </submittedName>
</protein>
<name>A0A6M3IJB7_9ZZZZ</name>
<gene>
    <name evidence="2" type="ORF">MM415B01830_0013</name>
</gene>
<dbReference type="EMBL" id="MT141223">
    <property type="protein sequence ID" value="QJA56512.1"/>
    <property type="molecule type" value="Genomic_DNA"/>
</dbReference>
<reference evidence="2" key="1">
    <citation type="submission" date="2020-03" db="EMBL/GenBank/DDBJ databases">
        <title>The deep terrestrial virosphere.</title>
        <authorList>
            <person name="Holmfeldt K."/>
            <person name="Nilsson E."/>
            <person name="Simone D."/>
            <person name="Lopez-Fernandez M."/>
            <person name="Wu X."/>
            <person name="de Brujin I."/>
            <person name="Lundin D."/>
            <person name="Andersson A."/>
            <person name="Bertilsson S."/>
            <person name="Dopson M."/>
        </authorList>
    </citation>
    <scope>NUCLEOTIDE SEQUENCE</scope>
    <source>
        <strain evidence="2">MM415B01830</strain>
    </source>
</reference>
<evidence type="ECO:0000313" key="2">
    <source>
        <dbReference type="EMBL" id="QJA56512.1"/>
    </source>
</evidence>
<evidence type="ECO:0000256" key="1">
    <source>
        <dbReference type="SAM" id="MobiDB-lite"/>
    </source>
</evidence>
<accession>A0A6M3IJB7</accession>
<dbReference type="Pfam" id="PF04860">
    <property type="entry name" value="Phage_portal"/>
    <property type="match status" value="1"/>
</dbReference>